<dbReference type="Pfam" id="PF00015">
    <property type="entry name" value="MCPsignal"/>
    <property type="match status" value="1"/>
</dbReference>
<evidence type="ECO:0000256" key="2">
    <source>
        <dbReference type="PROSITE-ProRule" id="PRU00284"/>
    </source>
</evidence>
<organism evidence="4 5">
    <name type="scientific">Desulfamplus magnetovallimortis</name>
    <dbReference type="NCBI Taxonomy" id="1246637"/>
    <lineage>
        <taxon>Bacteria</taxon>
        <taxon>Pseudomonadati</taxon>
        <taxon>Thermodesulfobacteriota</taxon>
        <taxon>Desulfobacteria</taxon>
        <taxon>Desulfobacterales</taxon>
        <taxon>Desulfobacteraceae</taxon>
        <taxon>Desulfamplus</taxon>
    </lineage>
</organism>
<accession>A0A1W1HKI7</accession>
<dbReference type="GO" id="GO:0007165">
    <property type="term" value="P:signal transduction"/>
    <property type="evidence" value="ECO:0007669"/>
    <property type="project" value="UniProtKB-KW"/>
</dbReference>
<dbReference type="STRING" id="1246637.MTBBW1_800001"/>
<dbReference type="Proteomes" id="UP000191931">
    <property type="component" value="Unassembled WGS sequence"/>
</dbReference>
<dbReference type="PANTHER" id="PTHR32089:SF112">
    <property type="entry name" value="LYSOZYME-LIKE PROTEIN-RELATED"/>
    <property type="match status" value="1"/>
</dbReference>
<gene>
    <name evidence="4" type="ORF">MTBBW1_800001</name>
</gene>
<evidence type="ECO:0000256" key="1">
    <source>
        <dbReference type="ARBA" id="ARBA00023224"/>
    </source>
</evidence>
<evidence type="ECO:0000259" key="3">
    <source>
        <dbReference type="PROSITE" id="PS50111"/>
    </source>
</evidence>
<keyword evidence="1 2" id="KW-0807">Transducer</keyword>
<dbReference type="PANTHER" id="PTHR32089">
    <property type="entry name" value="METHYL-ACCEPTING CHEMOTAXIS PROTEIN MCPB"/>
    <property type="match status" value="1"/>
</dbReference>
<name>A0A1W1HKI7_9BACT</name>
<sequence length="245" mass="26515">MAGITTSISQSSGNADLVAAAADEMHTTISEISKNTKIAEDISLKALDKTMESNKEMDEFSKTADAIEKTAETIKEISEMTNLLALNATIEASRAGAAGKGFSVVANEIKELSKQTEEATVQIKKHIAHVHQTSSKANHSMKEVTEILLQTQKIISSISIALQEQTSATREISVNIENLSTMLIEINENVGESSQVSNQISQDIGLVNHASENISSSSSKLDKNLLELKDMSVQLKRIVDKFIVN</sequence>
<evidence type="ECO:0000313" key="4">
    <source>
        <dbReference type="EMBL" id="SLM32892.1"/>
    </source>
</evidence>
<dbReference type="InterPro" id="IPR004089">
    <property type="entry name" value="MCPsignal_dom"/>
</dbReference>
<reference evidence="4 5" key="1">
    <citation type="submission" date="2017-03" db="EMBL/GenBank/DDBJ databases">
        <authorList>
            <person name="Afonso C.L."/>
            <person name="Miller P.J."/>
            <person name="Scott M.A."/>
            <person name="Spackman E."/>
            <person name="Goraichik I."/>
            <person name="Dimitrov K.M."/>
            <person name="Suarez D.L."/>
            <person name="Swayne D.E."/>
        </authorList>
    </citation>
    <scope>NUCLEOTIDE SEQUENCE [LARGE SCALE GENOMIC DNA]</scope>
    <source>
        <strain evidence="4">PRJEB14757</strain>
    </source>
</reference>
<dbReference type="Gene3D" id="1.10.287.950">
    <property type="entry name" value="Methyl-accepting chemotaxis protein"/>
    <property type="match status" value="1"/>
</dbReference>
<dbReference type="SMART" id="SM00283">
    <property type="entry name" value="MA"/>
    <property type="match status" value="1"/>
</dbReference>
<evidence type="ECO:0000313" key="5">
    <source>
        <dbReference type="Proteomes" id="UP000191931"/>
    </source>
</evidence>
<dbReference type="AlphaFoldDB" id="A0A1W1HKI7"/>
<keyword evidence="5" id="KW-1185">Reference proteome</keyword>
<dbReference type="GO" id="GO:0016020">
    <property type="term" value="C:membrane"/>
    <property type="evidence" value="ECO:0007669"/>
    <property type="project" value="InterPro"/>
</dbReference>
<dbReference type="EMBL" id="FWEV01000326">
    <property type="protein sequence ID" value="SLM32892.1"/>
    <property type="molecule type" value="Genomic_DNA"/>
</dbReference>
<protein>
    <submittedName>
        <fullName evidence="4">Putative methyl-accepting chemotaxis protein</fullName>
    </submittedName>
</protein>
<proteinExistence type="predicted"/>
<dbReference type="PROSITE" id="PS50111">
    <property type="entry name" value="CHEMOTAXIS_TRANSDUC_2"/>
    <property type="match status" value="1"/>
</dbReference>
<feature type="domain" description="Methyl-accepting transducer" evidence="3">
    <location>
        <begin position="1"/>
        <end position="208"/>
    </location>
</feature>
<dbReference type="SUPFAM" id="SSF58104">
    <property type="entry name" value="Methyl-accepting chemotaxis protein (MCP) signaling domain"/>
    <property type="match status" value="1"/>
</dbReference>